<evidence type="ECO:0000313" key="1">
    <source>
        <dbReference type="EMBL" id="CAG6394063.1"/>
    </source>
</evidence>
<comment type="caution">
    <text evidence="1">The sequence shown here is derived from an EMBL/GenBank/DDBJ whole genome shotgun (WGS) entry which is preliminary data.</text>
</comment>
<gene>
    <name evidence="1" type="ORF">SCOCK_240015</name>
</gene>
<dbReference type="RefSeq" id="WP_251490114.1">
    <property type="nucleotide sequence ID" value="NZ_CAJSLV010000053.1"/>
</dbReference>
<evidence type="ECO:0000313" key="2">
    <source>
        <dbReference type="Proteomes" id="UP001152519"/>
    </source>
</evidence>
<sequence length="233" mass="26000">MQIVEVTGYAVRSAVFTMRRKGSPLEFVVFPMLHVASPTFYAQVRRRLRDCDLIVLEGIKGKSAGVSTLTLAYRFAPRRRRNGLVEQDDAELLPEGVPVLFPDVTAAEAMADLRALPRTTYALVMVAAPLMGLVFAMRGPRAFLDEDHVVEDLPPTLRAEMLADHEVEHALTDRRDRRLLEALGTIHAERRHEPIRVAVVYGAGHVPAIVRGLAEGYGYLPRDAEWLTVLVPR</sequence>
<proteinExistence type="predicted"/>
<organism evidence="1 2">
    <name type="scientific">Actinacidiphila cocklensis</name>
    <dbReference type="NCBI Taxonomy" id="887465"/>
    <lineage>
        <taxon>Bacteria</taxon>
        <taxon>Bacillati</taxon>
        <taxon>Actinomycetota</taxon>
        <taxon>Actinomycetes</taxon>
        <taxon>Kitasatosporales</taxon>
        <taxon>Streptomycetaceae</taxon>
        <taxon>Actinacidiphila</taxon>
    </lineage>
</organism>
<protein>
    <submittedName>
        <fullName evidence="1">Uncharacterized protein</fullName>
    </submittedName>
</protein>
<name>A0A9W4DPS8_9ACTN</name>
<dbReference type="AlphaFoldDB" id="A0A9W4DPS8"/>
<reference evidence="1" key="1">
    <citation type="submission" date="2021-05" db="EMBL/GenBank/DDBJ databases">
        <authorList>
            <person name="Arsene-Ploetze F."/>
        </authorList>
    </citation>
    <scope>NUCLEOTIDE SEQUENCE</scope>
    <source>
        <strain evidence="1">DSM 42138</strain>
    </source>
</reference>
<dbReference type="EMBL" id="CAJSLV010000053">
    <property type="protein sequence ID" value="CAG6394063.1"/>
    <property type="molecule type" value="Genomic_DNA"/>
</dbReference>
<keyword evidence="2" id="KW-1185">Reference proteome</keyword>
<accession>A0A9W4DPS8</accession>
<dbReference type="Proteomes" id="UP001152519">
    <property type="component" value="Unassembled WGS sequence"/>
</dbReference>